<proteinExistence type="inferred from homology"/>
<dbReference type="GO" id="GO:0008649">
    <property type="term" value="F:rRNA methyltransferase activity"/>
    <property type="evidence" value="ECO:0007669"/>
    <property type="project" value="TreeGrafter"/>
</dbReference>
<keyword evidence="5" id="KW-0489">Methyltransferase</keyword>
<evidence type="ECO:0000256" key="10">
    <source>
        <dbReference type="ARBA" id="ARBA00023274"/>
    </source>
</evidence>
<comment type="subcellular location">
    <subcellularLocation>
        <location evidence="1">Nucleus</location>
        <location evidence="1">Nucleolus</location>
    </subcellularLocation>
</comment>
<organism evidence="14 15">
    <name type="scientific">Cocos nucifera</name>
    <name type="common">Coconut palm</name>
    <dbReference type="NCBI Taxonomy" id="13894"/>
    <lineage>
        <taxon>Eukaryota</taxon>
        <taxon>Viridiplantae</taxon>
        <taxon>Streptophyta</taxon>
        <taxon>Embryophyta</taxon>
        <taxon>Tracheophyta</taxon>
        <taxon>Spermatophyta</taxon>
        <taxon>Magnoliopsida</taxon>
        <taxon>Liliopsida</taxon>
        <taxon>Arecaceae</taxon>
        <taxon>Arecoideae</taxon>
        <taxon>Cocoseae</taxon>
        <taxon>Attaleinae</taxon>
        <taxon>Cocos</taxon>
    </lineage>
</organism>
<dbReference type="Proteomes" id="UP000797356">
    <property type="component" value="Chromosome 8"/>
</dbReference>
<dbReference type="InterPro" id="IPR029063">
    <property type="entry name" value="SAM-dependent_MTases_sf"/>
</dbReference>
<reference evidence="14" key="1">
    <citation type="journal article" date="2017" name="Gigascience">
        <title>The genome draft of coconut (Cocos nucifera).</title>
        <authorList>
            <person name="Xiao Y."/>
            <person name="Xu P."/>
            <person name="Fan H."/>
            <person name="Baudouin L."/>
            <person name="Xia W."/>
            <person name="Bocs S."/>
            <person name="Xu J."/>
            <person name="Li Q."/>
            <person name="Guo A."/>
            <person name="Zhou L."/>
            <person name="Li J."/>
            <person name="Wu Y."/>
            <person name="Ma Z."/>
            <person name="Armero A."/>
            <person name="Issali A.E."/>
            <person name="Liu N."/>
            <person name="Peng M."/>
            <person name="Yang Y."/>
        </authorList>
    </citation>
    <scope>NUCLEOTIDE SEQUENCE</scope>
    <source>
        <tissue evidence="14">Spear leaf of Hainan Tall coconut</tissue>
    </source>
</reference>
<evidence type="ECO:0000256" key="8">
    <source>
        <dbReference type="ARBA" id="ARBA00022884"/>
    </source>
</evidence>
<dbReference type="EMBL" id="CM017879">
    <property type="protein sequence ID" value="KAG1359639.1"/>
    <property type="molecule type" value="Genomic_DNA"/>
</dbReference>
<name>A0A8K0N6U3_COCNU</name>
<feature type="compositionally biased region" description="Gly residues" evidence="13">
    <location>
        <begin position="1"/>
        <end position="14"/>
    </location>
</feature>
<evidence type="ECO:0000256" key="7">
    <source>
        <dbReference type="ARBA" id="ARBA00022691"/>
    </source>
</evidence>
<dbReference type="OrthoDB" id="1859733at2759"/>
<evidence type="ECO:0000256" key="1">
    <source>
        <dbReference type="ARBA" id="ARBA00004604"/>
    </source>
</evidence>
<dbReference type="FunFam" id="3.30.200.20:FF:000056">
    <property type="entry name" value="Fibrillarin like 1"/>
    <property type="match status" value="1"/>
</dbReference>
<dbReference type="PANTHER" id="PTHR10335:SF17">
    <property type="entry name" value="FIBRILLARIN"/>
    <property type="match status" value="1"/>
</dbReference>
<protein>
    <recommendedName>
        <fullName evidence="3">rRNA 2'-O-methyltransferase fibrillarin</fullName>
    </recommendedName>
    <alternativeName>
        <fullName evidence="11">Histone-glutamine methyltransferase</fullName>
    </alternativeName>
</protein>
<comment type="catalytic activity">
    <reaction evidence="12">
        <text>L-glutaminyl-[histone H2A] + S-adenosyl-L-methionine = N(5)-methyl-L-glutaminyl-[histone H2A] + S-adenosyl-L-homocysteine + H(+)</text>
        <dbReference type="Rhea" id="RHEA:50904"/>
        <dbReference type="Rhea" id="RHEA-COMP:12837"/>
        <dbReference type="Rhea" id="RHEA-COMP:12839"/>
        <dbReference type="ChEBI" id="CHEBI:15378"/>
        <dbReference type="ChEBI" id="CHEBI:30011"/>
        <dbReference type="ChEBI" id="CHEBI:57856"/>
        <dbReference type="ChEBI" id="CHEBI:59789"/>
        <dbReference type="ChEBI" id="CHEBI:61891"/>
    </reaction>
</comment>
<sequence length="149" mass="14841">MRPPRGGGRGAGPRGRSDGGGRGRGRGAGGRGGRGGGRGGMGRGGGRGGMGRGGGRGGMKGGSKVIVQLHRHDGVFVAKGKEDALCTRNMVAGESVYGEKRVSVQGPGSRILYLGAVSGTTVSHVSDIVGPVSSFTAVNILDKCIVIMI</sequence>
<evidence type="ECO:0000256" key="6">
    <source>
        <dbReference type="ARBA" id="ARBA00022679"/>
    </source>
</evidence>
<evidence type="ECO:0000256" key="12">
    <source>
        <dbReference type="ARBA" id="ARBA00047568"/>
    </source>
</evidence>
<gene>
    <name evidence="14" type="ORF">COCNU_08G010850</name>
</gene>
<dbReference type="PANTHER" id="PTHR10335">
    <property type="entry name" value="RRNA 2-O-METHYLTRANSFERASE FIBRILLARIN"/>
    <property type="match status" value="1"/>
</dbReference>
<evidence type="ECO:0000256" key="13">
    <source>
        <dbReference type="SAM" id="MobiDB-lite"/>
    </source>
</evidence>
<keyword evidence="6" id="KW-0808">Transferase</keyword>
<keyword evidence="9" id="KW-0539">Nucleus</keyword>
<evidence type="ECO:0000256" key="11">
    <source>
        <dbReference type="ARBA" id="ARBA00032245"/>
    </source>
</evidence>
<keyword evidence="10" id="KW-0687">Ribonucleoprotein</keyword>
<keyword evidence="7" id="KW-0949">S-adenosyl-L-methionine</keyword>
<comment type="caution">
    <text evidence="14">The sequence shown here is derived from an EMBL/GenBank/DDBJ whole genome shotgun (WGS) entry which is preliminary data.</text>
</comment>
<dbReference type="Pfam" id="PF01269">
    <property type="entry name" value="Fibrillarin"/>
    <property type="match status" value="2"/>
</dbReference>
<evidence type="ECO:0000313" key="14">
    <source>
        <dbReference type="EMBL" id="KAG1359639.1"/>
    </source>
</evidence>
<keyword evidence="8" id="KW-0694">RNA-binding</keyword>
<feature type="region of interest" description="Disordered" evidence="13">
    <location>
        <begin position="1"/>
        <end position="62"/>
    </location>
</feature>
<keyword evidence="15" id="KW-1185">Reference proteome</keyword>
<comment type="similarity">
    <text evidence="2">Belongs to the methyltransferase superfamily. Fibrillarin family.</text>
</comment>
<keyword evidence="4" id="KW-0698">rRNA processing</keyword>
<evidence type="ECO:0000256" key="9">
    <source>
        <dbReference type="ARBA" id="ARBA00023242"/>
    </source>
</evidence>
<dbReference type="SMART" id="SM01206">
    <property type="entry name" value="Fibrillarin"/>
    <property type="match status" value="1"/>
</dbReference>
<feature type="compositionally biased region" description="Gly residues" evidence="13">
    <location>
        <begin position="22"/>
        <end position="61"/>
    </location>
</feature>
<evidence type="ECO:0000256" key="4">
    <source>
        <dbReference type="ARBA" id="ARBA00022552"/>
    </source>
</evidence>
<accession>A0A8K0N6U3</accession>
<dbReference type="AlphaFoldDB" id="A0A8K0N6U3"/>
<dbReference type="InterPro" id="IPR000692">
    <property type="entry name" value="Fibrillarin"/>
</dbReference>
<dbReference type="GO" id="GO:0031428">
    <property type="term" value="C:box C/D methylation guide snoRNP complex"/>
    <property type="evidence" value="ECO:0007669"/>
    <property type="project" value="TreeGrafter"/>
</dbReference>
<evidence type="ECO:0000313" key="15">
    <source>
        <dbReference type="Proteomes" id="UP000797356"/>
    </source>
</evidence>
<dbReference type="Gene3D" id="3.30.200.20">
    <property type="entry name" value="Phosphorylase Kinase, domain 1"/>
    <property type="match status" value="1"/>
</dbReference>
<dbReference type="GO" id="GO:0000494">
    <property type="term" value="P:box C/D sno(s)RNA 3'-end processing"/>
    <property type="evidence" value="ECO:0007669"/>
    <property type="project" value="TreeGrafter"/>
</dbReference>
<evidence type="ECO:0000256" key="3">
    <source>
        <dbReference type="ARBA" id="ARBA00015190"/>
    </source>
</evidence>
<dbReference type="GO" id="GO:0032040">
    <property type="term" value="C:small-subunit processome"/>
    <property type="evidence" value="ECO:0007669"/>
    <property type="project" value="TreeGrafter"/>
</dbReference>
<dbReference type="SUPFAM" id="SSF53335">
    <property type="entry name" value="S-adenosyl-L-methionine-dependent methyltransferases"/>
    <property type="match status" value="1"/>
</dbReference>
<evidence type="ECO:0000256" key="5">
    <source>
        <dbReference type="ARBA" id="ARBA00022603"/>
    </source>
</evidence>
<evidence type="ECO:0000256" key="2">
    <source>
        <dbReference type="ARBA" id="ARBA00010632"/>
    </source>
</evidence>
<dbReference type="GO" id="GO:1990259">
    <property type="term" value="F:histone H2AQ104 methyltransferase activity"/>
    <property type="evidence" value="ECO:0007669"/>
    <property type="project" value="TreeGrafter"/>
</dbReference>
<dbReference type="GO" id="GO:0003723">
    <property type="term" value="F:RNA binding"/>
    <property type="evidence" value="ECO:0007669"/>
    <property type="project" value="UniProtKB-KW"/>
</dbReference>
<reference evidence="14" key="2">
    <citation type="submission" date="2019-07" db="EMBL/GenBank/DDBJ databases">
        <authorList>
            <person name="Yang Y."/>
            <person name="Bocs S."/>
            <person name="Baudouin L."/>
        </authorList>
    </citation>
    <scope>NUCLEOTIDE SEQUENCE</scope>
    <source>
        <tissue evidence="14">Spear leaf of Hainan Tall coconut</tissue>
    </source>
</reference>